<dbReference type="PIRSF" id="PIRSF500217">
    <property type="entry name" value="AlgI"/>
    <property type="match status" value="1"/>
</dbReference>
<comment type="caution">
    <text evidence="9">The sequence shown here is derived from an EMBL/GenBank/DDBJ whole genome shotgun (WGS) entry which is preliminary data.</text>
</comment>
<dbReference type="Pfam" id="PF03062">
    <property type="entry name" value="MBOAT"/>
    <property type="match status" value="1"/>
</dbReference>
<dbReference type="InterPro" id="IPR051085">
    <property type="entry name" value="MB_O-acyltransferase"/>
</dbReference>
<dbReference type="InterPro" id="IPR024194">
    <property type="entry name" value="Ac/AlaTfrase_AlgI/DltB"/>
</dbReference>
<feature type="transmembrane region" description="Helical" evidence="8">
    <location>
        <begin position="147"/>
        <end position="169"/>
    </location>
</feature>
<feature type="transmembrane region" description="Helical" evidence="8">
    <location>
        <begin position="74"/>
        <end position="93"/>
    </location>
</feature>
<evidence type="ECO:0000256" key="1">
    <source>
        <dbReference type="ARBA" id="ARBA00004651"/>
    </source>
</evidence>
<proteinExistence type="inferred from homology"/>
<evidence type="ECO:0000313" key="10">
    <source>
        <dbReference type="Proteomes" id="UP001158045"/>
    </source>
</evidence>
<dbReference type="Proteomes" id="UP001158045">
    <property type="component" value="Unassembled WGS sequence"/>
</dbReference>
<feature type="transmembrane region" description="Helical" evidence="8">
    <location>
        <begin position="315"/>
        <end position="336"/>
    </location>
</feature>
<feature type="transmembrane region" description="Helical" evidence="8">
    <location>
        <begin position="438"/>
        <end position="457"/>
    </location>
</feature>
<keyword evidence="5 8" id="KW-1133">Transmembrane helix</keyword>
<feature type="transmembrane region" description="Helical" evidence="8">
    <location>
        <begin position="221"/>
        <end position="239"/>
    </location>
</feature>
<dbReference type="PANTHER" id="PTHR13285:SF18">
    <property type="entry name" value="PROTEIN-CYSTEINE N-PALMITOYLTRANSFERASE RASP"/>
    <property type="match status" value="1"/>
</dbReference>
<keyword evidence="10" id="KW-1185">Reference proteome</keyword>
<evidence type="ECO:0000256" key="5">
    <source>
        <dbReference type="ARBA" id="ARBA00022989"/>
    </source>
</evidence>
<reference evidence="9 10" key="1">
    <citation type="submission" date="2023-04" db="EMBL/GenBank/DDBJ databases">
        <title>Fusibacter bizertensis strain WBS, isolated from littoral bottom sediments of the Arctic seas - biochemical and genomic analysis.</title>
        <authorList>
            <person name="Brioukhanov A.L."/>
        </authorList>
    </citation>
    <scope>NUCLEOTIDE SEQUENCE [LARGE SCALE GENOMIC DNA]</scope>
    <source>
        <strain evidence="9 10">WBS</strain>
    </source>
</reference>
<name>A0ABT6NFQ2_9FIRM</name>
<feature type="transmembrane region" description="Helical" evidence="8">
    <location>
        <begin position="6"/>
        <end position="23"/>
    </location>
</feature>
<evidence type="ECO:0000256" key="2">
    <source>
        <dbReference type="ARBA" id="ARBA00010323"/>
    </source>
</evidence>
<dbReference type="InterPro" id="IPR004299">
    <property type="entry name" value="MBOAT_fam"/>
</dbReference>
<evidence type="ECO:0000256" key="8">
    <source>
        <dbReference type="SAM" id="Phobius"/>
    </source>
</evidence>
<dbReference type="RefSeq" id="WP_281095156.1">
    <property type="nucleotide sequence ID" value="NZ_JARYZI010000010.1"/>
</dbReference>
<keyword evidence="7 9" id="KW-0012">Acyltransferase</keyword>
<feature type="transmembrane region" description="Helical" evidence="8">
    <location>
        <begin position="348"/>
        <end position="371"/>
    </location>
</feature>
<evidence type="ECO:0000256" key="7">
    <source>
        <dbReference type="PIRNR" id="PIRNR016636"/>
    </source>
</evidence>
<evidence type="ECO:0000256" key="3">
    <source>
        <dbReference type="ARBA" id="ARBA00022475"/>
    </source>
</evidence>
<dbReference type="EC" id="2.3.-.-" evidence="9"/>
<keyword evidence="6 7" id="KW-0472">Membrane</keyword>
<feature type="transmembrane region" description="Helical" evidence="8">
    <location>
        <begin position="30"/>
        <end position="54"/>
    </location>
</feature>
<keyword evidence="7 9" id="KW-0808">Transferase</keyword>
<feature type="transmembrane region" description="Helical" evidence="8">
    <location>
        <begin position="377"/>
        <end position="397"/>
    </location>
</feature>
<accession>A0ABT6NFQ2</accession>
<sequence length="465" mass="53914">MVFSSLTFIYYFLPLLIILYYGTKSSTIRNLVLIVGSLFFYGWGEPVWISLMVISAVVDFTNGKIIDKNRDNKLRHVALVASIVINLSFLGFFKYYGFLVENINYIFGLSIKYHQLSLPIGISFYTFQTLSYTFDVYRGQAKVQDSFMKFLMFVSLFPQLVAGPIVRYVDIAEQINHRKENFHQFSTGVTRFCTGLGKKVIIANTAGSLSDLFLQGDFSKMSVVGAWLGILLYAFQIYFDFSGYSDMAIGLGKMFGFDFKENFNYPYISKSASEFWRRWHISLGSFFRDYVYIPLGGNRKHFIRNVLVVWFLTGLWHGASWNFILWGMYYGLLIFLERKLYGHLLEKLPVWVQHTYLIVVMLVGWVLFYFVDLGVGMTYIGMMFGVGVTAFIDPITWIHIRSNIFFIVMAVLLSTPFLVKIKAMIVSRFDLFKSDLHVVWNIIMVFLATTMLVGQSYNPFLYFRF</sequence>
<evidence type="ECO:0000256" key="4">
    <source>
        <dbReference type="ARBA" id="ARBA00022692"/>
    </source>
</evidence>
<dbReference type="EMBL" id="JARYZI010000010">
    <property type="protein sequence ID" value="MDH8679263.1"/>
    <property type="molecule type" value="Genomic_DNA"/>
</dbReference>
<keyword evidence="3 7" id="KW-1003">Cell membrane</keyword>
<feature type="transmembrane region" description="Helical" evidence="8">
    <location>
        <begin position="404"/>
        <end position="426"/>
    </location>
</feature>
<dbReference type="PIRSF" id="PIRSF016636">
    <property type="entry name" value="AlgI_DltB"/>
    <property type="match status" value="1"/>
</dbReference>
<keyword evidence="4 8" id="KW-0812">Transmembrane</keyword>
<feature type="transmembrane region" description="Helical" evidence="8">
    <location>
        <begin position="105"/>
        <end position="127"/>
    </location>
</feature>
<evidence type="ECO:0000313" key="9">
    <source>
        <dbReference type="EMBL" id="MDH8679263.1"/>
    </source>
</evidence>
<comment type="similarity">
    <text evidence="2 7">Belongs to the membrane-bound acyltransferase family.</text>
</comment>
<dbReference type="GO" id="GO:0016746">
    <property type="term" value="F:acyltransferase activity"/>
    <property type="evidence" value="ECO:0007669"/>
    <property type="project" value="UniProtKB-KW"/>
</dbReference>
<evidence type="ECO:0000256" key="6">
    <source>
        <dbReference type="ARBA" id="ARBA00023136"/>
    </source>
</evidence>
<organism evidence="9 10">
    <name type="scientific">Fusibacter bizertensis</name>
    <dbReference type="NCBI Taxonomy" id="1488331"/>
    <lineage>
        <taxon>Bacteria</taxon>
        <taxon>Bacillati</taxon>
        <taxon>Bacillota</taxon>
        <taxon>Clostridia</taxon>
        <taxon>Eubacteriales</taxon>
        <taxon>Eubacteriales Family XII. Incertae Sedis</taxon>
        <taxon>Fusibacter</taxon>
    </lineage>
</organism>
<protein>
    <submittedName>
        <fullName evidence="9">MBOAT family O-acyltransferase</fullName>
        <ecNumber evidence="9">2.3.-.-</ecNumber>
    </submittedName>
</protein>
<dbReference type="InterPro" id="IPR028362">
    <property type="entry name" value="AlgI"/>
</dbReference>
<dbReference type="PANTHER" id="PTHR13285">
    <property type="entry name" value="ACYLTRANSFERASE"/>
    <property type="match status" value="1"/>
</dbReference>
<comment type="subcellular location">
    <subcellularLocation>
        <location evidence="1">Cell membrane</location>
        <topology evidence="1">Multi-pass membrane protein</topology>
    </subcellularLocation>
</comment>
<gene>
    <name evidence="9" type="ORF">QE109_13985</name>
</gene>